<keyword evidence="4 5" id="KW-0274">FAD</keyword>
<dbReference type="InterPro" id="IPR009075">
    <property type="entry name" value="AcylCo_DH/oxidase_C"/>
</dbReference>
<evidence type="ECO:0000256" key="1">
    <source>
        <dbReference type="ARBA" id="ARBA00001974"/>
    </source>
</evidence>
<dbReference type="InterPro" id="IPR013786">
    <property type="entry name" value="AcylCoA_DH/ox_N"/>
</dbReference>
<comment type="similarity">
    <text evidence="2 5">Belongs to the acyl-CoA dehydrogenase family.</text>
</comment>
<dbReference type="InterPro" id="IPR037069">
    <property type="entry name" value="AcylCoA_DH/ox_N_sf"/>
</dbReference>
<dbReference type="CDD" id="cd00567">
    <property type="entry name" value="ACAD"/>
    <property type="match status" value="1"/>
</dbReference>
<evidence type="ECO:0000313" key="9">
    <source>
        <dbReference type="EMBL" id="MBP3942612.1"/>
    </source>
</evidence>
<accession>A0A8T4H6D4</accession>
<evidence type="ECO:0000256" key="3">
    <source>
        <dbReference type="ARBA" id="ARBA00022630"/>
    </source>
</evidence>
<dbReference type="GO" id="GO:0003995">
    <property type="term" value="F:acyl-CoA dehydrogenase activity"/>
    <property type="evidence" value="ECO:0007669"/>
    <property type="project" value="TreeGrafter"/>
</dbReference>
<dbReference type="Proteomes" id="UP000679691">
    <property type="component" value="Unassembled WGS sequence"/>
</dbReference>
<dbReference type="Gene3D" id="2.40.110.10">
    <property type="entry name" value="Butyryl-CoA Dehydrogenase, subunit A, domain 2"/>
    <property type="match status" value="1"/>
</dbReference>
<dbReference type="PANTHER" id="PTHR43884:SF12">
    <property type="entry name" value="ISOVALERYL-COA DEHYDROGENASE, MITOCHONDRIAL-RELATED"/>
    <property type="match status" value="1"/>
</dbReference>
<dbReference type="Pfam" id="PF02770">
    <property type="entry name" value="Acyl-CoA_dh_M"/>
    <property type="match status" value="1"/>
</dbReference>
<dbReference type="InterPro" id="IPR009100">
    <property type="entry name" value="AcylCoA_DH/oxidase_NM_dom_sf"/>
</dbReference>
<evidence type="ECO:0000259" key="8">
    <source>
        <dbReference type="Pfam" id="PF02771"/>
    </source>
</evidence>
<dbReference type="SUPFAM" id="SSF56645">
    <property type="entry name" value="Acyl-CoA dehydrogenase NM domain-like"/>
    <property type="match status" value="1"/>
</dbReference>
<dbReference type="PANTHER" id="PTHR43884">
    <property type="entry name" value="ACYL-COA DEHYDROGENASE"/>
    <property type="match status" value="1"/>
</dbReference>
<dbReference type="SUPFAM" id="SSF47203">
    <property type="entry name" value="Acyl-CoA dehydrogenase C-terminal domain-like"/>
    <property type="match status" value="1"/>
</dbReference>
<gene>
    <name evidence="9" type="ORF">J5U18_03375</name>
</gene>
<dbReference type="AlphaFoldDB" id="A0A8T4H6D4"/>
<evidence type="ECO:0000313" key="10">
    <source>
        <dbReference type="Proteomes" id="UP000679691"/>
    </source>
</evidence>
<dbReference type="InterPro" id="IPR036250">
    <property type="entry name" value="AcylCo_DH-like_C"/>
</dbReference>
<keyword evidence="5" id="KW-0560">Oxidoreductase</keyword>
<evidence type="ECO:0000259" key="7">
    <source>
        <dbReference type="Pfam" id="PF02770"/>
    </source>
</evidence>
<evidence type="ECO:0000259" key="6">
    <source>
        <dbReference type="Pfam" id="PF00441"/>
    </source>
</evidence>
<dbReference type="Gene3D" id="1.10.540.10">
    <property type="entry name" value="Acyl-CoA dehydrogenase/oxidase, N-terminal domain"/>
    <property type="match status" value="1"/>
</dbReference>
<dbReference type="InterPro" id="IPR006091">
    <property type="entry name" value="Acyl-CoA_Oxase/DH_mid-dom"/>
</dbReference>
<dbReference type="GO" id="GO:0050660">
    <property type="term" value="F:flavin adenine dinucleotide binding"/>
    <property type="evidence" value="ECO:0007669"/>
    <property type="project" value="InterPro"/>
</dbReference>
<protein>
    <submittedName>
        <fullName evidence="9">Acyl-CoA/acyl-ACP dehydrogenase</fullName>
    </submittedName>
</protein>
<dbReference type="RefSeq" id="WP_353546095.1">
    <property type="nucleotide sequence ID" value="NZ_JAGKSB010000003.1"/>
</dbReference>
<name>A0A8T4H6D4_9SPHI</name>
<feature type="domain" description="Acyl-CoA dehydrogenase/oxidase C-terminal" evidence="6">
    <location>
        <begin position="240"/>
        <end position="390"/>
    </location>
</feature>
<sequence length="507" mass="56286">MQTVLEQPTTSQSFNSFLPDFKGRLHDLFQVENDINKVSLTRGLPPSMMQEILSMKPLSVAVPTAFGGRGMDVSQCLRVLAAASYESLSLSLIFGINIALFLEPFAKYGNPLIKESVFRKFMEENAMGGLMITEPNYGSDALNMRTSYQQTDAGIHLTGQKHWQGLTGAADFWLVAGRKRAENGDLARDVDFFMTDNSVASQQIEVSTLYNNLGLYAIPYGVNEIDVQLPAEQALQPESTGIKLMLDMLHRSRMQFPGMGMGFIKRLLDESLQHCEARKVSGMSLTELDGVKYQLSRIQAAYTLCSGMCSHSSAVSSITFDLALQGIEANSMKALVTDLMQESAQISLQLAGANGYRLDHIAGRSVVDSRPFQIFEGSNEMLYAQIAEGVLKLMRKGKETNLLAFLKQYPATALAAADFAGNIDFKIPESAKQRELIVLGRIIARVICFQYVLQMDNLGFNKQLTQQSFEHMKMDISMFVGQLQSANFSNPFKVYEDSSDWTQFIKA</sequence>
<comment type="cofactor">
    <cofactor evidence="1 5">
        <name>FAD</name>
        <dbReference type="ChEBI" id="CHEBI:57692"/>
    </cofactor>
</comment>
<evidence type="ECO:0000256" key="5">
    <source>
        <dbReference type="RuleBase" id="RU362125"/>
    </source>
</evidence>
<feature type="domain" description="Acyl-CoA dehydrogenase/oxidase N-terminal" evidence="8">
    <location>
        <begin position="39"/>
        <end position="122"/>
    </location>
</feature>
<dbReference type="InterPro" id="IPR046373">
    <property type="entry name" value="Acyl-CoA_Oxase/DH_mid-dom_sf"/>
</dbReference>
<dbReference type="Pfam" id="PF00441">
    <property type="entry name" value="Acyl-CoA_dh_1"/>
    <property type="match status" value="1"/>
</dbReference>
<evidence type="ECO:0000256" key="4">
    <source>
        <dbReference type="ARBA" id="ARBA00022827"/>
    </source>
</evidence>
<organism evidence="9 10">
    <name type="scientific">Rhinopithecimicrobium faecis</name>
    <dbReference type="NCBI Taxonomy" id="2820698"/>
    <lineage>
        <taxon>Bacteria</taxon>
        <taxon>Pseudomonadati</taxon>
        <taxon>Bacteroidota</taxon>
        <taxon>Sphingobacteriia</taxon>
        <taxon>Sphingobacteriales</taxon>
        <taxon>Sphingobacteriaceae</taxon>
        <taxon>Rhinopithecimicrobium</taxon>
    </lineage>
</organism>
<dbReference type="EMBL" id="JAGKSB010000003">
    <property type="protein sequence ID" value="MBP3942612.1"/>
    <property type="molecule type" value="Genomic_DNA"/>
</dbReference>
<dbReference type="Pfam" id="PF02771">
    <property type="entry name" value="Acyl-CoA_dh_N"/>
    <property type="match status" value="1"/>
</dbReference>
<evidence type="ECO:0000256" key="2">
    <source>
        <dbReference type="ARBA" id="ARBA00009347"/>
    </source>
</evidence>
<feature type="domain" description="Acyl-CoA oxidase/dehydrogenase middle" evidence="7">
    <location>
        <begin position="130"/>
        <end position="219"/>
    </location>
</feature>
<dbReference type="Gene3D" id="1.20.140.10">
    <property type="entry name" value="Butyryl-CoA Dehydrogenase, subunit A, domain 3"/>
    <property type="match status" value="1"/>
</dbReference>
<comment type="caution">
    <text evidence="9">The sequence shown here is derived from an EMBL/GenBank/DDBJ whole genome shotgun (WGS) entry which is preliminary data.</text>
</comment>
<proteinExistence type="inferred from homology"/>
<reference evidence="9" key="1">
    <citation type="submission" date="2021-03" db="EMBL/GenBank/DDBJ databases">
        <authorList>
            <person name="Lu T."/>
            <person name="Wang Q."/>
            <person name="Han X."/>
        </authorList>
    </citation>
    <scope>NUCLEOTIDE SEQUENCE</scope>
    <source>
        <strain evidence="9">WQ 2009</strain>
    </source>
</reference>
<keyword evidence="3 5" id="KW-0285">Flavoprotein</keyword>
<keyword evidence="10" id="KW-1185">Reference proteome</keyword>